<dbReference type="PANTHER" id="PTHR30136">
    <property type="entry name" value="HELIX-TURN-HELIX TRANSCRIPTIONAL REGULATOR, ICLR FAMILY"/>
    <property type="match status" value="1"/>
</dbReference>
<evidence type="ECO:0000259" key="5">
    <source>
        <dbReference type="PROSITE" id="PS51078"/>
    </source>
</evidence>
<dbReference type="Pfam" id="PF09339">
    <property type="entry name" value="HTH_IclR"/>
    <property type="match status" value="1"/>
</dbReference>
<evidence type="ECO:0000259" key="4">
    <source>
        <dbReference type="PROSITE" id="PS51077"/>
    </source>
</evidence>
<dbReference type="GO" id="GO:0003700">
    <property type="term" value="F:DNA-binding transcription factor activity"/>
    <property type="evidence" value="ECO:0007669"/>
    <property type="project" value="TreeGrafter"/>
</dbReference>
<feature type="domain" description="HTH iclR-type" evidence="4">
    <location>
        <begin position="71"/>
        <end position="132"/>
    </location>
</feature>
<comment type="caution">
    <text evidence="6">The sequence shown here is derived from an EMBL/GenBank/DDBJ whole genome shotgun (WGS) entry which is preliminary data.</text>
</comment>
<accession>A0A972H1R1</accession>
<dbReference type="EMBL" id="WHOD01000121">
    <property type="protein sequence ID" value="NOU97847.1"/>
    <property type="molecule type" value="Genomic_DNA"/>
</dbReference>
<gene>
    <name evidence="6" type="ORF">GC093_32145</name>
</gene>
<dbReference type="InterPro" id="IPR050707">
    <property type="entry name" value="HTH_MetabolicPath_Reg"/>
</dbReference>
<sequence length="328" mass="36404">MSIFSDDFIVYMWFMVSYSLSYGATNGFTKYFNHDIMTVYSVPYVKLTFIKKGKRWLPIVTEDKNSSKYSVPALEKAFSIIEHLSKSTGGLSISELSSELNIPKTSVFSILNTMEAHNYVRKTANGAYKLGLQLYSIGMTAINLVNIRGVSVPYMEQLRKDTHCTVHLSVYDNGEVMYIDKLEGPGMVGFHTFVGQRKRPNTCASGKAVLAHIPDSELKMVIAKGLDCFTPNSLCTEAALREHLEQVRAFGYSVDDEEEEIGVRCVGAPIFNHLGVVYGAISVTTIKNNMPMQKLPEIGALLLHIGEQISHQLGYIGNYPNAASSKNN</sequence>
<keyword evidence="7" id="KW-1185">Reference proteome</keyword>
<dbReference type="InterPro" id="IPR014757">
    <property type="entry name" value="Tscrpt_reg_IclR_C"/>
</dbReference>
<dbReference type="PROSITE" id="PS51078">
    <property type="entry name" value="ICLR_ED"/>
    <property type="match status" value="1"/>
</dbReference>
<dbReference type="GO" id="GO:0003677">
    <property type="term" value="F:DNA binding"/>
    <property type="evidence" value="ECO:0007669"/>
    <property type="project" value="UniProtKB-KW"/>
</dbReference>
<dbReference type="PANTHER" id="PTHR30136:SF24">
    <property type="entry name" value="HTH-TYPE TRANSCRIPTIONAL REPRESSOR ALLR"/>
    <property type="match status" value="1"/>
</dbReference>
<feature type="domain" description="IclR-ED" evidence="5">
    <location>
        <begin position="133"/>
        <end position="315"/>
    </location>
</feature>
<evidence type="ECO:0000256" key="3">
    <source>
        <dbReference type="ARBA" id="ARBA00023163"/>
    </source>
</evidence>
<evidence type="ECO:0000313" key="7">
    <source>
        <dbReference type="Proteomes" id="UP000641588"/>
    </source>
</evidence>
<dbReference type="SUPFAM" id="SSF55781">
    <property type="entry name" value="GAF domain-like"/>
    <property type="match status" value="1"/>
</dbReference>
<dbReference type="SUPFAM" id="SSF46785">
    <property type="entry name" value="Winged helix' DNA-binding domain"/>
    <property type="match status" value="1"/>
</dbReference>
<evidence type="ECO:0000313" key="6">
    <source>
        <dbReference type="EMBL" id="NOU97847.1"/>
    </source>
</evidence>
<proteinExistence type="predicted"/>
<dbReference type="PROSITE" id="PS51077">
    <property type="entry name" value="HTH_ICLR"/>
    <property type="match status" value="1"/>
</dbReference>
<dbReference type="Pfam" id="PF01614">
    <property type="entry name" value="IclR_C"/>
    <property type="match status" value="1"/>
</dbReference>
<evidence type="ECO:0000256" key="1">
    <source>
        <dbReference type="ARBA" id="ARBA00023015"/>
    </source>
</evidence>
<keyword evidence="2" id="KW-0238">DNA-binding</keyword>
<reference evidence="6" key="1">
    <citation type="submission" date="2019-10" db="EMBL/GenBank/DDBJ databases">
        <title>Description of Paenibacillus glebae sp. nov.</title>
        <authorList>
            <person name="Carlier A."/>
            <person name="Qi S."/>
        </authorList>
    </citation>
    <scope>NUCLEOTIDE SEQUENCE</scope>
    <source>
        <strain evidence="6">LMG 31456</strain>
    </source>
</reference>
<dbReference type="GO" id="GO:0045892">
    <property type="term" value="P:negative regulation of DNA-templated transcription"/>
    <property type="evidence" value="ECO:0007669"/>
    <property type="project" value="TreeGrafter"/>
</dbReference>
<dbReference type="InterPro" id="IPR029016">
    <property type="entry name" value="GAF-like_dom_sf"/>
</dbReference>
<dbReference type="SMART" id="SM00346">
    <property type="entry name" value="HTH_ICLR"/>
    <property type="match status" value="1"/>
</dbReference>
<evidence type="ECO:0000256" key="2">
    <source>
        <dbReference type="ARBA" id="ARBA00023125"/>
    </source>
</evidence>
<name>A0A972H1R1_9BACL</name>
<keyword evidence="3" id="KW-0804">Transcription</keyword>
<dbReference type="Gene3D" id="1.10.10.10">
    <property type="entry name" value="Winged helix-like DNA-binding domain superfamily/Winged helix DNA-binding domain"/>
    <property type="match status" value="1"/>
</dbReference>
<keyword evidence="1" id="KW-0805">Transcription regulation</keyword>
<dbReference type="AlphaFoldDB" id="A0A972H1R1"/>
<protein>
    <submittedName>
        <fullName evidence="6">Helix-turn-helix domain-containing protein</fullName>
    </submittedName>
</protein>
<dbReference type="InterPro" id="IPR036390">
    <property type="entry name" value="WH_DNA-bd_sf"/>
</dbReference>
<dbReference type="Proteomes" id="UP000641588">
    <property type="component" value="Unassembled WGS sequence"/>
</dbReference>
<dbReference type="InterPro" id="IPR036388">
    <property type="entry name" value="WH-like_DNA-bd_sf"/>
</dbReference>
<organism evidence="6 7">
    <name type="scientific">Paenibacillus foliorum</name>
    <dbReference type="NCBI Taxonomy" id="2654974"/>
    <lineage>
        <taxon>Bacteria</taxon>
        <taxon>Bacillati</taxon>
        <taxon>Bacillota</taxon>
        <taxon>Bacilli</taxon>
        <taxon>Bacillales</taxon>
        <taxon>Paenibacillaceae</taxon>
        <taxon>Paenibacillus</taxon>
    </lineage>
</organism>
<dbReference type="InterPro" id="IPR005471">
    <property type="entry name" value="Tscrpt_reg_IclR_N"/>
</dbReference>
<dbReference type="Gene3D" id="3.30.450.40">
    <property type="match status" value="1"/>
</dbReference>